<dbReference type="RefSeq" id="WP_232189424.1">
    <property type="nucleotide sequence ID" value="NZ_JASKHM010000002.1"/>
</dbReference>
<name>A0ABV1KPZ9_9BACL</name>
<protein>
    <submittedName>
        <fullName evidence="2">Sugar-binding protein</fullName>
    </submittedName>
</protein>
<dbReference type="Gene3D" id="2.60.40.1190">
    <property type="match status" value="1"/>
</dbReference>
<sequence length="373" mass="40108">MQFVNEAPGKVTGTDIVPVSLELSKSAFNEADPEKTNLKLLLKNTAGDQPVSGVIQLLQPEGYAGKLTPIRFRGIGLGQSVTIELPYLASDTLQYRVTLDGGVTYTASVKLGQSFASRFGAKPSDAPAIDLSRADQYFSLGGKWKGADDLSSSSNVSWDDKNLYVSVVVHDDVHHQTWSNGDIWQGDSIQLGIDWSRKDGSSSRNVSELGFGLNGQGGVTQWRWRAPDGLATGALTGAKANITRDETKGQTVYDLTIPIDQLHGPGYAKAPGDPIGFTLLMNENDGAGRSGFMEYNGGIGTGKDAALFGDMYLLKGSFTELLEESAETAVESVKKQSDMTRVDAAANFVQLLPEGKAKQKLLKELEKIRKKAL</sequence>
<gene>
    <name evidence="2" type="ORF">QJS35_05845</name>
</gene>
<dbReference type="CDD" id="cd09621">
    <property type="entry name" value="CBM9_like_5"/>
    <property type="match status" value="1"/>
</dbReference>
<dbReference type="Pfam" id="PF06452">
    <property type="entry name" value="CBM9_1"/>
    <property type="match status" value="1"/>
</dbReference>
<dbReference type="InterPro" id="IPR010502">
    <property type="entry name" value="Carb-bd_dom_fam9"/>
</dbReference>
<evidence type="ECO:0000259" key="1">
    <source>
        <dbReference type="Pfam" id="PF06452"/>
    </source>
</evidence>
<comment type="caution">
    <text evidence="2">The sequence shown here is derived from an EMBL/GenBank/DDBJ whole genome shotgun (WGS) entry which is preliminary data.</text>
</comment>
<dbReference type="EMBL" id="JASKHM010000002">
    <property type="protein sequence ID" value="MEQ4481913.1"/>
    <property type="molecule type" value="Genomic_DNA"/>
</dbReference>
<accession>A0ABV1KPZ9</accession>
<dbReference type="Proteomes" id="UP001493487">
    <property type="component" value="Unassembled WGS sequence"/>
</dbReference>
<evidence type="ECO:0000313" key="3">
    <source>
        <dbReference type="Proteomes" id="UP001493487"/>
    </source>
</evidence>
<dbReference type="SUPFAM" id="SSF49344">
    <property type="entry name" value="CBD9-like"/>
    <property type="match status" value="1"/>
</dbReference>
<organism evidence="2 3">
    <name type="scientific">Cohnella silvisoli</name>
    <dbReference type="NCBI Taxonomy" id="2873699"/>
    <lineage>
        <taxon>Bacteria</taxon>
        <taxon>Bacillati</taxon>
        <taxon>Bacillota</taxon>
        <taxon>Bacilli</taxon>
        <taxon>Bacillales</taxon>
        <taxon>Paenibacillaceae</taxon>
        <taxon>Cohnella</taxon>
    </lineage>
</organism>
<feature type="domain" description="Carbohydrate-binding" evidence="1">
    <location>
        <begin position="142"/>
        <end position="314"/>
    </location>
</feature>
<reference evidence="2 3" key="1">
    <citation type="journal article" date="2023" name="Genome Announc.">
        <title>Pan-Genome Analyses of the Genus Cohnella and Proposal of the Novel Species Cohnella silvisoli sp. nov., Isolated from Forest Soil.</title>
        <authorList>
            <person name="Wang C."/>
            <person name="Mao L."/>
            <person name="Bao G."/>
            <person name="Zhu H."/>
        </authorList>
    </citation>
    <scope>NUCLEOTIDE SEQUENCE [LARGE SCALE GENOMIC DNA]</scope>
    <source>
        <strain evidence="2 3">NL03-T5-1</strain>
    </source>
</reference>
<evidence type="ECO:0000313" key="2">
    <source>
        <dbReference type="EMBL" id="MEQ4481913.1"/>
    </source>
</evidence>
<proteinExistence type="predicted"/>
<keyword evidence="3" id="KW-1185">Reference proteome</keyword>